<dbReference type="AlphaFoldDB" id="A0A4S4KPK2"/>
<dbReference type="Pfam" id="PF20149">
    <property type="entry name" value="DUF6532"/>
    <property type="match status" value="1"/>
</dbReference>
<feature type="domain" description="DUF6532" evidence="2">
    <location>
        <begin position="272"/>
        <end position="471"/>
    </location>
</feature>
<keyword evidence="4" id="KW-1185">Reference proteome</keyword>
<proteinExistence type="predicted"/>
<name>A0A4S4KPK2_9APHY</name>
<dbReference type="EMBL" id="SGPJ01000048">
    <property type="protein sequence ID" value="THH00515.1"/>
    <property type="molecule type" value="Genomic_DNA"/>
</dbReference>
<feature type="compositionally biased region" description="Low complexity" evidence="1">
    <location>
        <begin position="47"/>
        <end position="57"/>
    </location>
</feature>
<feature type="compositionally biased region" description="Basic and acidic residues" evidence="1">
    <location>
        <begin position="10"/>
        <end position="22"/>
    </location>
</feature>
<reference evidence="3 4" key="1">
    <citation type="submission" date="2019-02" db="EMBL/GenBank/DDBJ databases">
        <title>Genome sequencing of the rare red list fungi Phlebia centrifuga.</title>
        <authorList>
            <person name="Buettner E."/>
            <person name="Kellner H."/>
        </authorList>
    </citation>
    <scope>NUCLEOTIDE SEQUENCE [LARGE SCALE GENOMIC DNA]</scope>
    <source>
        <strain evidence="3 4">DSM 108282</strain>
    </source>
</reference>
<evidence type="ECO:0000313" key="4">
    <source>
        <dbReference type="Proteomes" id="UP000309038"/>
    </source>
</evidence>
<dbReference type="InterPro" id="IPR045341">
    <property type="entry name" value="DUF6532"/>
</dbReference>
<comment type="caution">
    <text evidence="3">The sequence shown here is derived from an EMBL/GenBank/DDBJ whole genome shotgun (WGS) entry which is preliminary data.</text>
</comment>
<evidence type="ECO:0000256" key="1">
    <source>
        <dbReference type="SAM" id="MobiDB-lite"/>
    </source>
</evidence>
<evidence type="ECO:0000313" key="3">
    <source>
        <dbReference type="EMBL" id="THH00515.1"/>
    </source>
</evidence>
<protein>
    <recommendedName>
        <fullName evidence="2">DUF6532 domain-containing protein</fullName>
    </recommendedName>
</protein>
<evidence type="ECO:0000259" key="2">
    <source>
        <dbReference type="Pfam" id="PF20149"/>
    </source>
</evidence>
<feature type="region of interest" description="Disordered" evidence="1">
    <location>
        <begin position="1"/>
        <end position="89"/>
    </location>
</feature>
<feature type="compositionally biased region" description="Polar residues" evidence="1">
    <location>
        <begin position="34"/>
        <end position="45"/>
    </location>
</feature>
<accession>A0A4S4KPK2</accession>
<sequence>MEEDLAAQEDLPRGRGHREPHVTARMQAYKESLRQSSRPKNQHSLRASAASDTTADAQPPLTQSSSRDNDFSQPPPSSQIRSRTAAPPLSQIRSYAAAALATSAEEQWEIANDGDADLDDADLEEADDEVIDNITLSSQWPEIPVRKSNLAHRFPLQPRPAAMVTVTPPAPIQVSPAAPRRPLTNGSRIINTVTPTSSLETISSFMSTPTPTPAGSHSHPRVMLTSLGTPSLKRGADQLTDTEDTISQTIKKARPKAGDVTDGMRRSLLLLACIKFRCLLSTRKAFVDSTTELDDLAVSAWFMACDEKNLPDSVLPSEDDLKVIKARMPQIRGEVKTASKDVAPTRYGFNINDGTSETVEANRQLYARLKTRGAFTWGDPMMIGAQGTSYRHPAIQEVVIKSWFRNRKDEGISQADFFDAPGIPLPTLALVITAIENALDEWETGIHTQRDFTDKEYAKRYREHLTVLKAWEKLTVERKTMSSRKLQMDILKAAHAAVGISDDDTAPAETVPALDDLASAE</sequence>
<dbReference type="Proteomes" id="UP000309038">
    <property type="component" value="Unassembled WGS sequence"/>
</dbReference>
<gene>
    <name evidence="3" type="ORF">EW026_g2033</name>
</gene>
<organism evidence="3 4">
    <name type="scientific">Hermanssonia centrifuga</name>
    <dbReference type="NCBI Taxonomy" id="98765"/>
    <lineage>
        <taxon>Eukaryota</taxon>
        <taxon>Fungi</taxon>
        <taxon>Dikarya</taxon>
        <taxon>Basidiomycota</taxon>
        <taxon>Agaricomycotina</taxon>
        <taxon>Agaricomycetes</taxon>
        <taxon>Polyporales</taxon>
        <taxon>Meruliaceae</taxon>
        <taxon>Hermanssonia</taxon>
    </lineage>
</organism>